<proteinExistence type="predicted"/>
<name>A0AC60R209_IXOPE</name>
<protein>
    <submittedName>
        <fullName evidence="1">Uncharacterized protein</fullName>
    </submittedName>
</protein>
<dbReference type="EMBL" id="JABSTQ010001443">
    <property type="protein sequence ID" value="KAG0444808.1"/>
    <property type="molecule type" value="Genomic_DNA"/>
</dbReference>
<comment type="caution">
    <text evidence="1">The sequence shown here is derived from an EMBL/GenBank/DDBJ whole genome shotgun (WGS) entry which is preliminary data.</text>
</comment>
<sequence length="378" mass="41732">MAATETMKRIGELTVKGRKCLVLDSHAKDVRVTLLWLPTYREDRRVVEALEPYGKVCNIVREKWRVPGMEHLETMSREVSVTLHDAVSTSDLPHMIKCRTPKCRKCKKFGYDDNECYATYATVLRRGDEDAESNLDQFMDVPEVAGANGEVGASTGGPADSLPSVPGETGATSDHQPRDPGTIPVSSQTGDDSSVEQGSDCGSAAALSELGERDQGETKQAAVYTLPNGERKNVAVKVLKESVDSDAQADFEREVQIISSFQHDNIIKLLGVVFQESGSVPWMVFEFMQHGDLAGHLRVKGQREQETNRGTTELTLADLSWISIQVANGMCYLSSQHFVHGDLATRNCLVGDNLCIKISDFGMSRDIYRCDYYKRALS</sequence>
<evidence type="ECO:0000313" key="2">
    <source>
        <dbReference type="Proteomes" id="UP000805193"/>
    </source>
</evidence>
<evidence type="ECO:0000313" key="1">
    <source>
        <dbReference type="EMBL" id="KAG0444808.1"/>
    </source>
</evidence>
<organism evidence="1 2">
    <name type="scientific">Ixodes persulcatus</name>
    <name type="common">Taiga tick</name>
    <dbReference type="NCBI Taxonomy" id="34615"/>
    <lineage>
        <taxon>Eukaryota</taxon>
        <taxon>Metazoa</taxon>
        <taxon>Ecdysozoa</taxon>
        <taxon>Arthropoda</taxon>
        <taxon>Chelicerata</taxon>
        <taxon>Arachnida</taxon>
        <taxon>Acari</taxon>
        <taxon>Parasitiformes</taxon>
        <taxon>Ixodida</taxon>
        <taxon>Ixodoidea</taxon>
        <taxon>Ixodidae</taxon>
        <taxon>Ixodinae</taxon>
        <taxon>Ixodes</taxon>
    </lineage>
</organism>
<accession>A0AC60R209</accession>
<keyword evidence="2" id="KW-1185">Reference proteome</keyword>
<reference evidence="1 2" key="1">
    <citation type="journal article" date="2020" name="Cell">
        <title>Large-Scale Comparative Analyses of Tick Genomes Elucidate Their Genetic Diversity and Vector Capacities.</title>
        <authorList>
            <consortium name="Tick Genome and Microbiome Consortium (TIGMIC)"/>
            <person name="Jia N."/>
            <person name="Wang J."/>
            <person name="Shi W."/>
            <person name="Du L."/>
            <person name="Sun Y."/>
            <person name="Zhan W."/>
            <person name="Jiang J.F."/>
            <person name="Wang Q."/>
            <person name="Zhang B."/>
            <person name="Ji P."/>
            <person name="Bell-Sakyi L."/>
            <person name="Cui X.M."/>
            <person name="Yuan T.T."/>
            <person name="Jiang B.G."/>
            <person name="Yang W.F."/>
            <person name="Lam T.T."/>
            <person name="Chang Q.C."/>
            <person name="Ding S.J."/>
            <person name="Wang X.J."/>
            <person name="Zhu J.G."/>
            <person name="Ruan X.D."/>
            <person name="Zhao L."/>
            <person name="Wei J.T."/>
            <person name="Ye R.Z."/>
            <person name="Que T.C."/>
            <person name="Du C.H."/>
            <person name="Zhou Y.H."/>
            <person name="Cheng J.X."/>
            <person name="Dai P.F."/>
            <person name="Guo W.B."/>
            <person name="Han X.H."/>
            <person name="Huang E.J."/>
            <person name="Li L.F."/>
            <person name="Wei W."/>
            <person name="Gao Y.C."/>
            <person name="Liu J.Z."/>
            <person name="Shao H.Z."/>
            <person name="Wang X."/>
            <person name="Wang C.C."/>
            <person name="Yang T.C."/>
            <person name="Huo Q.B."/>
            <person name="Li W."/>
            <person name="Chen H.Y."/>
            <person name="Chen S.E."/>
            <person name="Zhou L.G."/>
            <person name="Ni X.B."/>
            <person name="Tian J.H."/>
            <person name="Sheng Y."/>
            <person name="Liu T."/>
            <person name="Pan Y.S."/>
            <person name="Xia L.Y."/>
            <person name="Li J."/>
            <person name="Zhao F."/>
            <person name="Cao W.C."/>
        </authorList>
    </citation>
    <scope>NUCLEOTIDE SEQUENCE [LARGE SCALE GENOMIC DNA]</scope>
    <source>
        <strain evidence="1">Iper-2018</strain>
    </source>
</reference>
<gene>
    <name evidence="1" type="ORF">HPB47_013357</name>
</gene>
<dbReference type="Proteomes" id="UP000805193">
    <property type="component" value="Unassembled WGS sequence"/>
</dbReference>